<accession>A0ABN6IYU0</accession>
<reference evidence="2" key="1">
    <citation type="submission" date="2021-07" db="EMBL/GenBank/DDBJ databases">
        <title>Complete genome sequencing of a Clostridium isolate.</title>
        <authorList>
            <person name="Ueki A."/>
            <person name="Tonouchi A."/>
        </authorList>
    </citation>
    <scope>NUCLEOTIDE SEQUENCE [LARGE SCALE GENOMIC DNA]</scope>
    <source>
        <strain evidence="2">C5S11</strain>
    </source>
</reference>
<dbReference type="Pfam" id="PF00300">
    <property type="entry name" value="His_Phos_1"/>
    <property type="match status" value="1"/>
</dbReference>
<evidence type="ECO:0000313" key="2">
    <source>
        <dbReference type="Proteomes" id="UP000824633"/>
    </source>
</evidence>
<name>A0ABN6IYU0_9CLOT</name>
<proteinExistence type="predicted"/>
<dbReference type="Proteomes" id="UP000824633">
    <property type="component" value="Chromosome"/>
</dbReference>
<dbReference type="SMART" id="SM00855">
    <property type="entry name" value="PGAM"/>
    <property type="match status" value="1"/>
</dbReference>
<keyword evidence="2" id="KW-1185">Reference proteome</keyword>
<dbReference type="EMBL" id="AP024849">
    <property type="protein sequence ID" value="BCZ47257.1"/>
    <property type="molecule type" value="Genomic_DNA"/>
</dbReference>
<dbReference type="InterPro" id="IPR029033">
    <property type="entry name" value="His_PPase_superfam"/>
</dbReference>
<dbReference type="InterPro" id="IPR050275">
    <property type="entry name" value="PGM_Phosphatase"/>
</dbReference>
<organism evidence="1 2">
    <name type="scientific">Clostridium gelidum</name>
    <dbReference type="NCBI Taxonomy" id="704125"/>
    <lineage>
        <taxon>Bacteria</taxon>
        <taxon>Bacillati</taxon>
        <taxon>Bacillota</taxon>
        <taxon>Clostridia</taxon>
        <taxon>Eubacteriales</taxon>
        <taxon>Clostridiaceae</taxon>
        <taxon>Clostridium</taxon>
    </lineage>
</organism>
<dbReference type="RefSeq" id="WP_224033617.1">
    <property type="nucleotide sequence ID" value="NZ_AP024849.1"/>
</dbReference>
<dbReference type="CDD" id="cd07067">
    <property type="entry name" value="HP_PGM_like"/>
    <property type="match status" value="1"/>
</dbReference>
<evidence type="ECO:0000313" key="1">
    <source>
        <dbReference type="EMBL" id="BCZ47257.1"/>
    </source>
</evidence>
<gene>
    <name evidence="1" type="ORF">psyc5s11_33240</name>
</gene>
<dbReference type="InterPro" id="IPR013078">
    <property type="entry name" value="His_Pase_superF_clade-1"/>
</dbReference>
<protein>
    <submittedName>
        <fullName evidence="1">Phosphoglycerate mutase</fullName>
    </submittedName>
</protein>
<dbReference type="SUPFAM" id="SSF53254">
    <property type="entry name" value="Phosphoglycerate mutase-like"/>
    <property type="match status" value="1"/>
</dbReference>
<dbReference type="PANTHER" id="PTHR48100">
    <property type="entry name" value="BROAD-SPECIFICITY PHOSPHATASE YOR283W-RELATED"/>
    <property type="match status" value="1"/>
</dbReference>
<dbReference type="PANTHER" id="PTHR48100:SF59">
    <property type="entry name" value="ADENOSYLCOBALAMIN_ALPHA-RIBAZOLE PHOSPHATASE"/>
    <property type="match status" value="1"/>
</dbReference>
<sequence>MRVIMIRHGQYDSSFCEEQNINGHGIDLAPLSSNGIMQAKSVAKNPILKDAQIILSSPLTRALQTASYVATETKLDILVEVELREWQPDLTYQKATKSNVHIAYEDYLAHSGIYPQNEQKNWETAKMVFCRAYNCLKNYNDKYSKIIVVAHGELMRQFKSTELMPYCGMIEFEFNEISLKE</sequence>
<dbReference type="Gene3D" id="3.40.50.1240">
    <property type="entry name" value="Phosphoglycerate mutase-like"/>
    <property type="match status" value="1"/>
</dbReference>